<keyword evidence="5" id="KW-0560">Oxidoreductase</keyword>
<dbReference type="Pfam" id="PF01494">
    <property type="entry name" value="FAD_binding_3"/>
    <property type="match status" value="1"/>
</dbReference>
<keyword evidence="4" id="KW-0521">NADP</keyword>
<name>A0A9W7GPH0_9STRA</name>
<dbReference type="PANTHER" id="PTHR46028:SF2">
    <property type="entry name" value="KYNURENINE 3-MONOOXYGENASE"/>
    <property type="match status" value="1"/>
</dbReference>
<evidence type="ECO:0000313" key="9">
    <source>
        <dbReference type="Proteomes" id="UP001165065"/>
    </source>
</evidence>
<accession>A0A9W7GPH0</accession>
<dbReference type="GO" id="GO:0070189">
    <property type="term" value="P:kynurenine metabolic process"/>
    <property type="evidence" value="ECO:0007669"/>
    <property type="project" value="TreeGrafter"/>
</dbReference>
<evidence type="ECO:0000256" key="6">
    <source>
        <dbReference type="ARBA" id="ARBA00023033"/>
    </source>
</evidence>
<gene>
    <name evidence="8" type="ORF">TrCOL_g12481</name>
</gene>
<evidence type="ECO:0000256" key="1">
    <source>
        <dbReference type="ARBA" id="ARBA00001974"/>
    </source>
</evidence>
<dbReference type="PANTHER" id="PTHR46028">
    <property type="entry name" value="KYNURENINE 3-MONOOXYGENASE"/>
    <property type="match status" value="1"/>
</dbReference>
<organism evidence="8 9">
    <name type="scientific">Triparma columacea</name>
    <dbReference type="NCBI Taxonomy" id="722753"/>
    <lineage>
        <taxon>Eukaryota</taxon>
        <taxon>Sar</taxon>
        <taxon>Stramenopiles</taxon>
        <taxon>Ochrophyta</taxon>
        <taxon>Bolidophyceae</taxon>
        <taxon>Parmales</taxon>
        <taxon>Triparmaceae</taxon>
        <taxon>Triparma</taxon>
    </lineage>
</organism>
<sequence>MSPEVASNTFKHESFSANDPDSITIIGAGPAGLAATMRMLKLGKKVTVYDRLQPPLDPSDSSVWSAEAGGVERFYLIGLGGRGQQSLDEIGAWEGELGVKSYCSEVVGRKDWSPGSEEGVERVFTDRPYTTMVLPRDKLCGALYSKITSQYDSSSVLFNFGTEVDINSFGDDLDSKVSLTITKCGDGSKEDVCDATSPGVSVSCNFVIAADGSSRTLATRMAEVSATKVVAYEDDNVRIYKTIPLKLPKEWRWDLNYSARTADGRFNLDALPASKDGDYCAVMLLKEADGLAKEGADAKVMREDFNRILPQFSELIDDDVMARVAKKPPSRLPSFRYVGPKLHHGKVVLLGDCIHTVKPYFGLGANSALEDVAALGSIFESHPEAEYSLIAQEFTKRRGREAKALVKLSRGFDRPGKLGFATFILPLILDGISHGMLPSIFAPNTIALLQASKANKDGVAIQYSFNEVIWRKRADRVGQITVLSGFAWATAKTLAVVARASGRRRIDVAVGGVLLALVGKVVGRVYGNLKDNSAGELLIKTGQDINGKGGAGGGLKALDNESFLMDARGKQRERDGG</sequence>
<dbReference type="EMBL" id="BRYA01000417">
    <property type="protein sequence ID" value="GMI48664.1"/>
    <property type="molecule type" value="Genomic_DNA"/>
</dbReference>
<keyword evidence="3" id="KW-0274">FAD</keyword>
<dbReference type="Gene3D" id="3.50.50.60">
    <property type="entry name" value="FAD/NAD(P)-binding domain"/>
    <property type="match status" value="1"/>
</dbReference>
<keyword evidence="6" id="KW-0503">Monooxygenase</keyword>
<proteinExistence type="predicted"/>
<protein>
    <recommendedName>
        <fullName evidence="7">FAD-binding domain-containing protein</fullName>
    </recommendedName>
</protein>
<keyword evidence="2" id="KW-0285">Flavoprotein</keyword>
<evidence type="ECO:0000256" key="2">
    <source>
        <dbReference type="ARBA" id="ARBA00022630"/>
    </source>
</evidence>
<dbReference type="PRINTS" id="PR00420">
    <property type="entry name" value="RNGMNOXGNASE"/>
</dbReference>
<evidence type="ECO:0000313" key="8">
    <source>
        <dbReference type="EMBL" id="GMI48664.1"/>
    </source>
</evidence>
<dbReference type="AlphaFoldDB" id="A0A9W7GPH0"/>
<feature type="domain" description="FAD-binding" evidence="7">
    <location>
        <begin position="23"/>
        <end position="392"/>
    </location>
</feature>
<dbReference type="Proteomes" id="UP001165065">
    <property type="component" value="Unassembled WGS sequence"/>
</dbReference>
<evidence type="ECO:0000256" key="5">
    <source>
        <dbReference type="ARBA" id="ARBA00023002"/>
    </source>
</evidence>
<dbReference type="InterPro" id="IPR036188">
    <property type="entry name" value="FAD/NAD-bd_sf"/>
</dbReference>
<evidence type="ECO:0000259" key="7">
    <source>
        <dbReference type="Pfam" id="PF01494"/>
    </source>
</evidence>
<comment type="caution">
    <text evidence="8">The sequence shown here is derived from an EMBL/GenBank/DDBJ whole genome shotgun (WGS) entry which is preliminary data.</text>
</comment>
<dbReference type="OrthoDB" id="10053569at2759"/>
<evidence type="ECO:0000256" key="4">
    <source>
        <dbReference type="ARBA" id="ARBA00022857"/>
    </source>
</evidence>
<reference evidence="9" key="1">
    <citation type="journal article" date="2023" name="Commun. Biol.">
        <title>Genome analysis of Parmales, the sister group of diatoms, reveals the evolutionary specialization of diatoms from phago-mixotrophs to photoautotrophs.</title>
        <authorList>
            <person name="Ban H."/>
            <person name="Sato S."/>
            <person name="Yoshikawa S."/>
            <person name="Yamada K."/>
            <person name="Nakamura Y."/>
            <person name="Ichinomiya M."/>
            <person name="Sato N."/>
            <person name="Blanc-Mathieu R."/>
            <person name="Endo H."/>
            <person name="Kuwata A."/>
            <person name="Ogata H."/>
        </authorList>
    </citation>
    <scope>NUCLEOTIDE SEQUENCE [LARGE SCALE GENOMIC DNA]</scope>
</reference>
<keyword evidence="9" id="KW-1185">Reference proteome</keyword>
<dbReference type="GO" id="GO:0004502">
    <property type="term" value="F:kynurenine 3-monooxygenase activity"/>
    <property type="evidence" value="ECO:0007669"/>
    <property type="project" value="TreeGrafter"/>
</dbReference>
<comment type="cofactor">
    <cofactor evidence="1">
        <name>FAD</name>
        <dbReference type="ChEBI" id="CHEBI:57692"/>
    </cofactor>
</comment>
<evidence type="ECO:0000256" key="3">
    <source>
        <dbReference type="ARBA" id="ARBA00022827"/>
    </source>
</evidence>
<dbReference type="GO" id="GO:0071949">
    <property type="term" value="F:FAD binding"/>
    <property type="evidence" value="ECO:0007669"/>
    <property type="project" value="InterPro"/>
</dbReference>
<dbReference type="SUPFAM" id="SSF51905">
    <property type="entry name" value="FAD/NAD(P)-binding domain"/>
    <property type="match status" value="1"/>
</dbReference>
<dbReference type="InterPro" id="IPR002938">
    <property type="entry name" value="FAD-bd"/>
</dbReference>